<accession>A0ABP9CKF0</accession>
<evidence type="ECO:0000256" key="1">
    <source>
        <dbReference type="ARBA" id="ARBA00023125"/>
    </source>
</evidence>
<proteinExistence type="predicted"/>
<protein>
    <submittedName>
        <fullName evidence="3">Helix-turn-helix transcriptional regulator</fullName>
    </submittedName>
</protein>
<dbReference type="SMART" id="SM00530">
    <property type="entry name" value="HTH_XRE"/>
    <property type="match status" value="1"/>
</dbReference>
<dbReference type="PANTHER" id="PTHR46797">
    <property type="entry name" value="HTH-TYPE TRANSCRIPTIONAL REGULATOR"/>
    <property type="match status" value="1"/>
</dbReference>
<sequence length="133" mass="14173">MTGPGGAWEDHRRALGGFIRSQRKLARLSLRQLSALSNISNPYLSQIERGLHEPSVRVLHAIAEALDISAENLLLQAGLVREQAAGNGVGHPDGVGVTDTSTERAIRADSRLSDAQKEALISVYRSYTAGGAS</sequence>
<organism evidence="3 4">
    <name type="scientific">Actinomycetospora chlora</name>
    <dbReference type="NCBI Taxonomy" id="663608"/>
    <lineage>
        <taxon>Bacteria</taxon>
        <taxon>Bacillati</taxon>
        <taxon>Actinomycetota</taxon>
        <taxon>Actinomycetes</taxon>
        <taxon>Pseudonocardiales</taxon>
        <taxon>Pseudonocardiaceae</taxon>
        <taxon>Actinomycetospora</taxon>
    </lineage>
</organism>
<gene>
    <name evidence="3" type="ORF">GCM10023200_56500</name>
</gene>
<evidence type="ECO:0000259" key="2">
    <source>
        <dbReference type="PROSITE" id="PS50943"/>
    </source>
</evidence>
<evidence type="ECO:0000313" key="4">
    <source>
        <dbReference type="Proteomes" id="UP001500928"/>
    </source>
</evidence>
<dbReference type="PANTHER" id="PTHR46797:SF1">
    <property type="entry name" value="METHYLPHOSPHONATE SYNTHASE"/>
    <property type="match status" value="1"/>
</dbReference>
<comment type="caution">
    <text evidence="3">The sequence shown here is derived from an EMBL/GenBank/DDBJ whole genome shotgun (WGS) entry which is preliminary data.</text>
</comment>
<dbReference type="Pfam" id="PF01381">
    <property type="entry name" value="HTH_3"/>
    <property type="match status" value="1"/>
</dbReference>
<dbReference type="InterPro" id="IPR010982">
    <property type="entry name" value="Lambda_DNA-bd_dom_sf"/>
</dbReference>
<keyword evidence="4" id="KW-1185">Reference proteome</keyword>
<dbReference type="Gene3D" id="1.10.260.40">
    <property type="entry name" value="lambda repressor-like DNA-binding domains"/>
    <property type="match status" value="1"/>
</dbReference>
<keyword evidence="1" id="KW-0238">DNA-binding</keyword>
<reference evidence="4" key="1">
    <citation type="journal article" date="2019" name="Int. J. Syst. Evol. Microbiol.">
        <title>The Global Catalogue of Microorganisms (GCM) 10K type strain sequencing project: providing services to taxonomists for standard genome sequencing and annotation.</title>
        <authorList>
            <consortium name="The Broad Institute Genomics Platform"/>
            <consortium name="The Broad Institute Genome Sequencing Center for Infectious Disease"/>
            <person name="Wu L."/>
            <person name="Ma J."/>
        </authorList>
    </citation>
    <scope>NUCLEOTIDE SEQUENCE [LARGE SCALE GENOMIC DNA]</scope>
    <source>
        <strain evidence="4">JCM 17979</strain>
    </source>
</reference>
<dbReference type="InterPro" id="IPR001387">
    <property type="entry name" value="Cro/C1-type_HTH"/>
</dbReference>
<evidence type="ECO:0000313" key="3">
    <source>
        <dbReference type="EMBL" id="GAA4811403.1"/>
    </source>
</evidence>
<dbReference type="Proteomes" id="UP001500928">
    <property type="component" value="Unassembled WGS sequence"/>
</dbReference>
<dbReference type="PROSITE" id="PS50943">
    <property type="entry name" value="HTH_CROC1"/>
    <property type="match status" value="1"/>
</dbReference>
<feature type="domain" description="HTH cro/C1-type" evidence="2">
    <location>
        <begin position="19"/>
        <end position="73"/>
    </location>
</feature>
<name>A0ABP9CKF0_9PSEU</name>
<dbReference type="CDD" id="cd00093">
    <property type="entry name" value="HTH_XRE"/>
    <property type="match status" value="1"/>
</dbReference>
<dbReference type="SUPFAM" id="SSF47413">
    <property type="entry name" value="lambda repressor-like DNA-binding domains"/>
    <property type="match status" value="1"/>
</dbReference>
<dbReference type="InterPro" id="IPR050807">
    <property type="entry name" value="TransReg_Diox_bact_type"/>
</dbReference>
<dbReference type="RefSeq" id="WP_345424184.1">
    <property type="nucleotide sequence ID" value="NZ_BAABHO010000075.1"/>
</dbReference>
<dbReference type="EMBL" id="BAABHO010000075">
    <property type="protein sequence ID" value="GAA4811403.1"/>
    <property type="molecule type" value="Genomic_DNA"/>
</dbReference>